<name>K1SGX3_9ZZZZ</name>
<evidence type="ECO:0000313" key="2">
    <source>
        <dbReference type="EMBL" id="EKC46576.1"/>
    </source>
</evidence>
<dbReference type="InterPro" id="IPR003672">
    <property type="entry name" value="CobN/Mg_chltase"/>
</dbReference>
<feature type="domain" description="CobN/magnesium chelatase" evidence="1">
    <location>
        <begin position="6"/>
        <end position="75"/>
    </location>
</feature>
<accession>K1SGX3</accession>
<gene>
    <name evidence="2" type="ORF">LEA_19785</name>
</gene>
<feature type="non-terminal residue" evidence="2">
    <location>
        <position position="1"/>
    </location>
</feature>
<organism evidence="2">
    <name type="scientific">human gut metagenome</name>
    <dbReference type="NCBI Taxonomy" id="408170"/>
    <lineage>
        <taxon>unclassified sequences</taxon>
        <taxon>metagenomes</taxon>
        <taxon>organismal metagenomes</taxon>
    </lineage>
</organism>
<sequence>RTLKNVGNYKSALLESPERELTSMVNALNGGYTQPSPGGDPIANPNTLPTGRNLFAINAEETPSESAWEKGNNWLTTLSKCIAVVIMTLFLVK</sequence>
<evidence type="ECO:0000259" key="1">
    <source>
        <dbReference type="Pfam" id="PF02514"/>
    </source>
</evidence>
<dbReference type="PANTHER" id="PTHR44119">
    <property type="entry name" value="MAGNESIUM-CHELATASE SUBUNIT CHLH, CHLOROPLASTIC"/>
    <property type="match status" value="1"/>
</dbReference>
<dbReference type="AlphaFoldDB" id="K1SGX3"/>
<protein>
    <submittedName>
        <fullName evidence="2">CobN/magnesium chelatase</fullName>
    </submittedName>
</protein>
<comment type="caution">
    <text evidence="2">The sequence shown here is derived from an EMBL/GenBank/DDBJ whole genome shotgun (WGS) entry which is preliminary data.</text>
</comment>
<dbReference type="EMBL" id="AJWY01013594">
    <property type="protein sequence ID" value="EKC46576.1"/>
    <property type="molecule type" value="Genomic_DNA"/>
</dbReference>
<dbReference type="Pfam" id="PF02514">
    <property type="entry name" value="CobN-Mg_chel"/>
    <property type="match status" value="1"/>
</dbReference>
<proteinExistence type="predicted"/>
<dbReference type="PANTHER" id="PTHR44119:SF4">
    <property type="entry name" value="AEROBIC COBALTOCHELATASE SUBUNIT COBN"/>
    <property type="match status" value="1"/>
</dbReference>
<reference evidence="2" key="1">
    <citation type="journal article" date="2013" name="Environ. Microbiol.">
        <title>Microbiota from the distal guts of lean and obese adolescents exhibit partial functional redundancy besides clear differences in community structure.</title>
        <authorList>
            <person name="Ferrer M."/>
            <person name="Ruiz A."/>
            <person name="Lanza F."/>
            <person name="Haange S.B."/>
            <person name="Oberbach A."/>
            <person name="Till H."/>
            <person name="Bargiela R."/>
            <person name="Campoy C."/>
            <person name="Segura M.T."/>
            <person name="Richter M."/>
            <person name="von Bergen M."/>
            <person name="Seifert J."/>
            <person name="Suarez A."/>
        </authorList>
    </citation>
    <scope>NUCLEOTIDE SEQUENCE</scope>
</reference>